<dbReference type="EMBL" id="CP036434">
    <property type="protein sequence ID" value="QDV04830.1"/>
    <property type="molecule type" value="Genomic_DNA"/>
</dbReference>
<proteinExistence type="predicted"/>
<evidence type="ECO:0000313" key="2">
    <source>
        <dbReference type="Proteomes" id="UP000320390"/>
    </source>
</evidence>
<reference evidence="1 2" key="1">
    <citation type="submission" date="2019-02" db="EMBL/GenBank/DDBJ databases">
        <title>Deep-cultivation of Planctomycetes and their phenomic and genomic characterization uncovers novel biology.</title>
        <authorList>
            <person name="Wiegand S."/>
            <person name="Jogler M."/>
            <person name="Boedeker C."/>
            <person name="Pinto D."/>
            <person name="Vollmers J."/>
            <person name="Rivas-Marin E."/>
            <person name="Kohn T."/>
            <person name="Peeters S.H."/>
            <person name="Heuer A."/>
            <person name="Rast P."/>
            <person name="Oberbeckmann S."/>
            <person name="Bunk B."/>
            <person name="Jeske O."/>
            <person name="Meyerdierks A."/>
            <person name="Storesund J.E."/>
            <person name="Kallscheuer N."/>
            <person name="Luecker S."/>
            <person name="Lage O.M."/>
            <person name="Pohl T."/>
            <person name="Merkel B.J."/>
            <person name="Hornburger P."/>
            <person name="Mueller R.-W."/>
            <person name="Bruemmer F."/>
            <person name="Labrenz M."/>
            <person name="Spormann A.M."/>
            <person name="Op den Camp H."/>
            <person name="Overmann J."/>
            <person name="Amann R."/>
            <person name="Jetten M.S.M."/>
            <person name="Mascher T."/>
            <person name="Medema M.H."/>
            <person name="Devos D.P."/>
            <person name="Kaster A.-K."/>
            <person name="Ovreas L."/>
            <person name="Rohde M."/>
            <person name="Galperin M.Y."/>
            <person name="Jogler C."/>
        </authorList>
    </citation>
    <scope>NUCLEOTIDE SEQUENCE [LARGE SCALE GENOMIC DNA]</scope>
    <source>
        <strain evidence="1 2">Poly30</strain>
    </source>
</reference>
<gene>
    <name evidence="1" type="ORF">Poly30_03240</name>
</gene>
<accession>A0A518EL65</accession>
<dbReference type="RefSeq" id="WP_145194272.1">
    <property type="nucleotide sequence ID" value="NZ_CP036434.1"/>
</dbReference>
<protein>
    <submittedName>
        <fullName evidence="1">Uncharacterized protein</fullName>
    </submittedName>
</protein>
<evidence type="ECO:0000313" key="1">
    <source>
        <dbReference type="EMBL" id="QDV04830.1"/>
    </source>
</evidence>
<dbReference type="AlphaFoldDB" id="A0A518EL65"/>
<name>A0A518EL65_9BACT</name>
<organism evidence="1 2">
    <name type="scientific">Saltatorellus ferox</name>
    <dbReference type="NCBI Taxonomy" id="2528018"/>
    <lineage>
        <taxon>Bacteria</taxon>
        <taxon>Pseudomonadati</taxon>
        <taxon>Planctomycetota</taxon>
        <taxon>Planctomycetia</taxon>
        <taxon>Planctomycetia incertae sedis</taxon>
        <taxon>Saltatorellus</taxon>
    </lineage>
</organism>
<sequence>MKNSSPLSIAPLPAAPIGVLLALAAWPSLAFSSPSPQAVVAEVVALPQDVPGVTAFTEIATDQAGSWVAATNNGSNAEFYGVLAGSGTSTPSALRTPQTLGGRIQENIFNPRVRGVDIAYTAYVDALGPGFTSWVNDTPLAVPGDAIGTTLLEWGGSSTPRMTAGPRTFVKGFARPLGNPQGPSTQLVVRYPAETIVIASGDTVAGLSGPVSQIRTFESSPDGTFWVAVVAFESSLTGNEEMAIVGPGGVHRTRVGLLPVTTEDSSFTSFTSFQDAFTNDRNDVTFLGRDDYGPVLYRDGAPVRRGPFTQLVDTTADGFALTDDLFGNGLGVLLDGVSLDRIGADGVDASGNGFPDAGFALAGPPPGFRQSAFLEDGRVLAITSLQVPGGGVQNSLVIASLALPNDVVCEGVPNSLGVPSSLRAIGLDKASFNDLELRLINHVGGLTIPLVSSMSGFVANPGGSVGNLCLGGSIGRGLAFTPDLNTTIRIYPQALPQPGGFVAAQAGQTWYFQAWHRDFQAGAVVSNFSSALAVTFR</sequence>
<dbReference type="Proteomes" id="UP000320390">
    <property type="component" value="Chromosome"/>
</dbReference>
<keyword evidence="2" id="KW-1185">Reference proteome</keyword>